<protein>
    <recommendedName>
        <fullName evidence="9">Sulfotransferase domain-containing protein</fullName>
    </recommendedName>
</protein>
<name>A0A382GLV4_9ZZZZ</name>
<dbReference type="AlphaFoldDB" id="A0A382GLV4"/>
<dbReference type="InterPro" id="IPR018011">
    <property type="entry name" value="Carb_sulfotrans_8-10"/>
</dbReference>
<reference evidence="8" key="1">
    <citation type="submission" date="2018-05" db="EMBL/GenBank/DDBJ databases">
        <authorList>
            <person name="Lanie J.A."/>
            <person name="Ng W.-L."/>
            <person name="Kazmierczak K.M."/>
            <person name="Andrzejewski T.M."/>
            <person name="Davidsen T.M."/>
            <person name="Wayne K.J."/>
            <person name="Tettelin H."/>
            <person name="Glass J.I."/>
            <person name="Rusch D."/>
            <person name="Podicherti R."/>
            <person name="Tsui H.-C.T."/>
            <person name="Winkler M.E."/>
        </authorList>
    </citation>
    <scope>NUCLEOTIDE SEQUENCE</scope>
</reference>
<evidence type="ECO:0000256" key="7">
    <source>
        <dbReference type="ARBA" id="ARBA00023180"/>
    </source>
</evidence>
<evidence type="ECO:0000313" key="8">
    <source>
        <dbReference type="EMBL" id="SVB76118.1"/>
    </source>
</evidence>
<sequence length="207" mass="24686">MILSHSLKFIFFAVPRTGTHSTREVLRPHLTEEDWEQQVLKGRNLSPIEEIARIGHGHITVQELRPVVTQDTWEKYYKFAIVRNPFDRFVSVCSFLNRDNPEFRAHPSLWMKAALKRPRFQSRVLVRPQALQLRDKDDEIRLDYIGRYETLQESMDSVFADLDLPTVFLKQRNASNHAHYRQYYDDELRQAVTAYYIQDLEMFGYDY</sequence>
<keyword evidence="3" id="KW-0812">Transmembrane</keyword>
<keyword evidence="4" id="KW-1133">Transmembrane helix</keyword>
<evidence type="ECO:0008006" key="9">
    <source>
        <dbReference type="Google" id="ProtNLM"/>
    </source>
</evidence>
<dbReference type="GO" id="GO:0016051">
    <property type="term" value="P:carbohydrate biosynthetic process"/>
    <property type="evidence" value="ECO:0007669"/>
    <property type="project" value="InterPro"/>
</dbReference>
<evidence type="ECO:0000256" key="3">
    <source>
        <dbReference type="ARBA" id="ARBA00022692"/>
    </source>
</evidence>
<gene>
    <name evidence="8" type="ORF">METZ01_LOCUS228972</name>
</gene>
<evidence type="ECO:0000256" key="4">
    <source>
        <dbReference type="ARBA" id="ARBA00022989"/>
    </source>
</evidence>
<evidence type="ECO:0000256" key="2">
    <source>
        <dbReference type="ARBA" id="ARBA00022679"/>
    </source>
</evidence>
<evidence type="ECO:0000256" key="5">
    <source>
        <dbReference type="ARBA" id="ARBA00023034"/>
    </source>
</evidence>
<comment type="subcellular location">
    <subcellularLocation>
        <location evidence="1">Golgi apparatus membrane</location>
        <topology evidence="1">Single-pass type II membrane protein</topology>
    </subcellularLocation>
</comment>
<dbReference type="Pfam" id="PF03567">
    <property type="entry name" value="Sulfotransfer_2"/>
    <property type="match status" value="1"/>
</dbReference>
<keyword evidence="7" id="KW-0325">Glycoprotein</keyword>
<evidence type="ECO:0000256" key="6">
    <source>
        <dbReference type="ARBA" id="ARBA00023136"/>
    </source>
</evidence>
<keyword evidence="5" id="KW-0333">Golgi apparatus</keyword>
<keyword evidence="6" id="KW-0472">Membrane</keyword>
<dbReference type="PANTHER" id="PTHR12137">
    <property type="entry name" value="CARBOHYDRATE SULFOTRANSFERASE"/>
    <property type="match status" value="1"/>
</dbReference>
<accession>A0A382GLV4</accession>
<organism evidence="8">
    <name type="scientific">marine metagenome</name>
    <dbReference type="NCBI Taxonomy" id="408172"/>
    <lineage>
        <taxon>unclassified sequences</taxon>
        <taxon>metagenomes</taxon>
        <taxon>ecological metagenomes</taxon>
    </lineage>
</organism>
<evidence type="ECO:0000256" key="1">
    <source>
        <dbReference type="ARBA" id="ARBA00004323"/>
    </source>
</evidence>
<dbReference type="EMBL" id="UINC01056280">
    <property type="protein sequence ID" value="SVB76118.1"/>
    <property type="molecule type" value="Genomic_DNA"/>
</dbReference>
<proteinExistence type="predicted"/>
<dbReference type="Gene3D" id="3.40.50.300">
    <property type="entry name" value="P-loop containing nucleotide triphosphate hydrolases"/>
    <property type="match status" value="1"/>
</dbReference>
<keyword evidence="2" id="KW-0808">Transferase</keyword>
<dbReference type="PANTHER" id="PTHR12137:SF54">
    <property type="entry name" value="CARBOHYDRATE SULFOTRANSFERASE"/>
    <property type="match status" value="1"/>
</dbReference>
<dbReference type="SUPFAM" id="SSF52540">
    <property type="entry name" value="P-loop containing nucleoside triphosphate hydrolases"/>
    <property type="match status" value="1"/>
</dbReference>
<dbReference type="InterPro" id="IPR027417">
    <property type="entry name" value="P-loop_NTPase"/>
</dbReference>
<dbReference type="GO" id="GO:0000139">
    <property type="term" value="C:Golgi membrane"/>
    <property type="evidence" value="ECO:0007669"/>
    <property type="project" value="UniProtKB-SubCell"/>
</dbReference>
<dbReference type="InterPro" id="IPR005331">
    <property type="entry name" value="Sulfotransferase"/>
</dbReference>
<dbReference type="GO" id="GO:0008146">
    <property type="term" value="F:sulfotransferase activity"/>
    <property type="evidence" value="ECO:0007669"/>
    <property type="project" value="InterPro"/>
</dbReference>